<accession>A0ABU3PDH9</accession>
<comment type="caution">
    <text evidence="1">The sequence shown here is derived from an EMBL/GenBank/DDBJ whole genome shotgun (WGS) entry which is preliminary data.</text>
</comment>
<reference evidence="1" key="1">
    <citation type="submission" date="2023-09" db="EMBL/GenBank/DDBJ databases">
        <title>Paucibacter sp. APW11 Genome sequencing and assembly.</title>
        <authorList>
            <person name="Kim I."/>
        </authorList>
    </citation>
    <scope>NUCLEOTIDE SEQUENCE</scope>
    <source>
        <strain evidence="1">APW11</strain>
    </source>
</reference>
<evidence type="ECO:0000313" key="2">
    <source>
        <dbReference type="Proteomes" id="UP001246372"/>
    </source>
</evidence>
<sequence length="262" mass="28509">MGVRPARIAQDCSHFLACLLGALLIGLAGSLHAQPAQGSLRLGTGTEEHEYNGIWLRRLYAEAARRLGLQLQVVIAPAKRATVMTERGELDGEMIRARAYAEAHPEMLMIDVPLVTTVFAIYARDGASKANSLAELRQTSGQVVFRRGVQVCEDALRAALPAERIAEVVSAENALKMLERGHARYLCDMDSAVNAVRSRVGETLLGSRLFSVGDATQLYPFLSARHTSLAPRLTATLKSMRAEGLIERYQADALRQLNSSAP</sequence>
<organism evidence="1 2">
    <name type="scientific">Roseateles aquae</name>
    <dbReference type="NCBI Taxonomy" id="3077235"/>
    <lineage>
        <taxon>Bacteria</taxon>
        <taxon>Pseudomonadati</taxon>
        <taxon>Pseudomonadota</taxon>
        <taxon>Betaproteobacteria</taxon>
        <taxon>Burkholderiales</taxon>
        <taxon>Sphaerotilaceae</taxon>
        <taxon>Roseateles</taxon>
    </lineage>
</organism>
<gene>
    <name evidence="1" type="ORF">RQP53_15040</name>
</gene>
<name>A0ABU3PDH9_9BURK</name>
<dbReference type="SUPFAM" id="SSF53850">
    <property type="entry name" value="Periplasmic binding protein-like II"/>
    <property type="match status" value="1"/>
</dbReference>
<keyword evidence="2" id="KW-1185">Reference proteome</keyword>
<proteinExistence type="predicted"/>
<dbReference type="Gene3D" id="3.40.190.10">
    <property type="entry name" value="Periplasmic binding protein-like II"/>
    <property type="match status" value="2"/>
</dbReference>
<protein>
    <submittedName>
        <fullName evidence="1">Transporter substrate-binding domain-containing protein</fullName>
    </submittedName>
</protein>
<dbReference type="EMBL" id="JAVXZY010000006">
    <property type="protein sequence ID" value="MDT9000588.1"/>
    <property type="molecule type" value="Genomic_DNA"/>
</dbReference>
<dbReference type="Proteomes" id="UP001246372">
    <property type="component" value="Unassembled WGS sequence"/>
</dbReference>
<evidence type="ECO:0000313" key="1">
    <source>
        <dbReference type="EMBL" id="MDT9000588.1"/>
    </source>
</evidence>
<dbReference type="RefSeq" id="WP_315651288.1">
    <property type="nucleotide sequence ID" value="NZ_JAVXZY010000006.1"/>
</dbReference>